<dbReference type="OrthoDB" id="55926at2759"/>
<comment type="caution">
    <text evidence="3">The sequence shown here is derived from an EMBL/GenBank/DDBJ whole genome shotgun (WGS) entry which is preliminary data.</text>
</comment>
<feature type="region of interest" description="Disordered" evidence="1">
    <location>
        <begin position="69"/>
        <end position="172"/>
    </location>
</feature>
<name>A0A9N8HGV9_9STRA</name>
<dbReference type="AlphaFoldDB" id="A0A9N8HGV9"/>
<evidence type="ECO:0000256" key="1">
    <source>
        <dbReference type="SAM" id="MobiDB-lite"/>
    </source>
</evidence>
<keyword evidence="4" id="KW-1185">Reference proteome</keyword>
<evidence type="ECO:0000313" key="3">
    <source>
        <dbReference type="EMBL" id="CAB9513566.1"/>
    </source>
</evidence>
<reference evidence="3" key="1">
    <citation type="submission" date="2020-06" db="EMBL/GenBank/DDBJ databases">
        <authorList>
            <consortium name="Plant Systems Biology data submission"/>
        </authorList>
    </citation>
    <scope>NUCLEOTIDE SEQUENCE</scope>
    <source>
        <strain evidence="3">D6</strain>
    </source>
</reference>
<proteinExistence type="predicted"/>
<dbReference type="Proteomes" id="UP001153069">
    <property type="component" value="Unassembled WGS sequence"/>
</dbReference>
<feature type="compositionally biased region" description="Pro residues" evidence="1">
    <location>
        <begin position="99"/>
        <end position="111"/>
    </location>
</feature>
<evidence type="ECO:0000256" key="2">
    <source>
        <dbReference type="SAM" id="SignalP"/>
    </source>
</evidence>
<keyword evidence="2" id="KW-0732">Signal</keyword>
<feature type="chain" id="PRO_5040497532" evidence="2">
    <location>
        <begin position="18"/>
        <end position="195"/>
    </location>
</feature>
<protein>
    <submittedName>
        <fullName evidence="3">Uncharacterized protein</fullName>
    </submittedName>
</protein>
<feature type="signal peptide" evidence="2">
    <location>
        <begin position="1"/>
        <end position="17"/>
    </location>
</feature>
<feature type="compositionally biased region" description="Pro residues" evidence="1">
    <location>
        <begin position="125"/>
        <end position="142"/>
    </location>
</feature>
<evidence type="ECO:0000313" key="4">
    <source>
        <dbReference type="Proteomes" id="UP001153069"/>
    </source>
</evidence>
<feature type="compositionally biased region" description="Gly residues" evidence="1">
    <location>
        <begin position="84"/>
        <end position="95"/>
    </location>
</feature>
<gene>
    <name evidence="3" type="ORF">SEMRO_599_G173280.1</name>
</gene>
<dbReference type="EMBL" id="CAICTM010000598">
    <property type="protein sequence ID" value="CAB9513566.1"/>
    <property type="molecule type" value="Genomic_DNA"/>
</dbReference>
<accession>A0A9N8HGV9</accession>
<organism evidence="3 4">
    <name type="scientific">Seminavis robusta</name>
    <dbReference type="NCBI Taxonomy" id="568900"/>
    <lineage>
        <taxon>Eukaryota</taxon>
        <taxon>Sar</taxon>
        <taxon>Stramenopiles</taxon>
        <taxon>Ochrophyta</taxon>
        <taxon>Bacillariophyta</taxon>
        <taxon>Bacillariophyceae</taxon>
        <taxon>Bacillariophycidae</taxon>
        <taxon>Naviculales</taxon>
        <taxon>Naviculaceae</taxon>
        <taxon>Seminavis</taxon>
    </lineage>
</organism>
<sequence>MMKSIFFLFLLSTGANAAITRQECTDQGGTVVGSAGDGAIFEPGYMCEATSAAPTDTVVDEPIATDGEVCCGGTGSGIDPPPMGEGGLPGDGPEGMPGDVPPPEGDGPPPPPEEEELPVVTDGDMPPPPPVNGTDDMPPPPHLNNNETKPHPPPPPGHNDTMEEGGDAMQSTSGAMTQRLGEMAALVIGALCLTI</sequence>